<sequence>MQPDNLNILKVLWRKGTSQAMRINPALDPSTLKLMDLELGDWLLFANNFARFIPFFPADTSKVTIDNWQLFFNDLLEEGNLPEKGTFAYAKLLQSIHDKLEFFEQQGSLKPQLTLLVAFLKLLENSSHSLNNLTKRHLDFYYKKILRFSKLAAVPDSAFLVIESGKGTKPILTKGTTFDGGVDANGKKRTYSLEYDFIPNLAQVSQLKNRYIDFNRKKIKVSQIANSLDGRGERFIDENHGWWPFGHPLANANYPELQDASFGFGISLASLWASADSDKYLSFLFTFKKNLPFSGTASDIHQLFSVEYTGEKGWVSLSPSAHPEKDNFKSSISGKQLKIVFFVGKSQPAIVDQQEKIHGNIKGKGAPLIWFDILCNSTKAFQWIKGIGETPLQNLSIHTSYSNINTPIIESDLGVLNPEKPFQPFGSIPKKGSSFYVKYPEWEKKNPKKVTLSGKWANTPEDFKEWYYSYRDMGNQYLSKDNYFSQHFVANASLDQPIKSFLLQPTGFRAPLLESKIIVNPDPDNLIVKSNNHFKASLSLKEDQGWKAKLAEVVLFEEDGDGFKTSFDILPEGGSSHLELKEGIKITLLQSFLSEMYPRIYALAMSSDQPETPIPNEPYIPLLENMLVTYETEEQFNFNSSNELDLQLFVRDDFGWYEENKNSKTALAHTPDNELYAFPVSQSAGEMFIGISGLVPFEQLSLLIQVLEGSENPSQNMGGEEEGLKWSVLAGNYWLELKREHIISDQTDNMLKSGIITFSLPEESFSSHERMDKALVWIKVSSTKVFNATSRVMGVYAQAIEVVLVDNENELSHLKEGLPAQSINKMITRKAGVKGVSQPYNSFGGKAAEQDNQFYIRVSERLRHKNRAVSLWDIEHLVLQTFPQVYKVKCLNHTCSSSFLSPGHLMVLVIPDTINKNVYDIFQPTFSAAKLNEIASFLAEKAAPRLAIKVINPLYEEVRVRLQVTFYPGLDKAFFMNQLEKDIINYLSPWTSGEKLAIDFNSHFNKSSLVYFIEKLSYVDFIQEPRIFRNNVEMGKNILPSSPMHVLVAAKSHDISVYAPISD</sequence>
<proteinExistence type="predicted"/>
<keyword evidence="2" id="KW-1185">Reference proteome</keyword>
<dbReference type="KEGG" id="cmr:Cycma_4761"/>
<name>G0J5J7_CYCMS</name>
<protein>
    <submittedName>
        <fullName evidence="1">Uncharacterized protein</fullName>
    </submittedName>
</protein>
<dbReference type="EMBL" id="CP002955">
    <property type="protein sequence ID" value="AEL28446.1"/>
    <property type="molecule type" value="Genomic_DNA"/>
</dbReference>
<reference evidence="2" key="1">
    <citation type="submission" date="2011-07" db="EMBL/GenBank/DDBJ databases">
        <title>The complete genome of Cyclobacterium marinum DSM 745.</title>
        <authorList>
            <person name="Lucas S."/>
            <person name="Han J."/>
            <person name="Lapidus A."/>
            <person name="Bruce D."/>
            <person name="Goodwin L."/>
            <person name="Pitluck S."/>
            <person name="Peters L."/>
            <person name="Kyrpides N."/>
            <person name="Mavromatis K."/>
            <person name="Ivanova N."/>
            <person name="Ovchinnikova G."/>
            <person name="Chertkov O."/>
            <person name="Detter J.C."/>
            <person name="Tapia R."/>
            <person name="Han C."/>
            <person name="Land M."/>
            <person name="Hauser L."/>
            <person name="Markowitz V."/>
            <person name="Cheng J.-F."/>
            <person name="Hugenholtz P."/>
            <person name="Woyke T."/>
            <person name="Wu D."/>
            <person name="Tindall B."/>
            <person name="Schuetze A."/>
            <person name="Brambilla E."/>
            <person name="Klenk H.-P."/>
            <person name="Eisen J.A."/>
        </authorList>
    </citation>
    <scope>NUCLEOTIDE SEQUENCE [LARGE SCALE GENOMIC DNA]</scope>
    <source>
        <strain evidence="2">ATCC 25205 / DSM 745 / LMG 13164 / NCIMB 1802</strain>
    </source>
</reference>
<dbReference type="eggNOG" id="COG3299">
    <property type="taxonomic scope" value="Bacteria"/>
</dbReference>
<dbReference type="HOGENOM" id="CLU_006486_0_0_10"/>
<gene>
    <name evidence="1" type="ordered locus">Cycma_4761</name>
</gene>
<accession>G0J5J7</accession>
<dbReference type="STRING" id="880070.Cycma_4761"/>
<dbReference type="Proteomes" id="UP000001635">
    <property type="component" value="Chromosome"/>
</dbReference>
<organism evidence="1 2">
    <name type="scientific">Cyclobacterium marinum (strain ATCC 25205 / DSM 745 / LMG 13164 / NCIMB 1802)</name>
    <name type="common">Flectobacillus marinus</name>
    <dbReference type="NCBI Taxonomy" id="880070"/>
    <lineage>
        <taxon>Bacteria</taxon>
        <taxon>Pseudomonadati</taxon>
        <taxon>Bacteroidota</taxon>
        <taxon>Cytophagia</taxon>
        <taxon>Cytophagales</taxon>
        <taxon>Cyclobacteriaceae</taxon>
        <taxon>Cyclobacterium</taxon>
    </lineage>
</organism>
<dbReference type="AlphaFoldDB" id="G0J5J7"/>
<evidence type="ECO:0000313" key="2">
    <source>
        <dbReference type="Proteomes" id="UP000001635"/>
    </source>
</evidence>
<evidence type="ECO:0000313" key="1">
    <source>
        <dbReference type="EMBL" id="AEL28446.1"/>
    </source>
</evidence>